<evidence type="ECO:0000313" key="2">
    <source>
        <dbReference type="EMBL" id="QNU65607.1"/>
    </source>
</evidence>
<organism evidence="2 3">
    <name type="scientific">Ruminiclostridium herbifermentans</name>
    <dbReference type="NCBI Taxonomy" id="2488810"/>
    <lineage>
        <taxon>Bacteria</taxon>
        <taxon>Bacillati</taxon>
        <taxon>Bacillota</taxon>
        <taxon>Clostridia</taxon>
        <taxon>Eubacteriales</taxon>
        <taxon>Oscillospiraceae</taxon>
        <taxon>Ruminiclostridium</taxon>
    </lineage>
</organism>
<sequence>MYRTSGEEQHPIVLYEYQPDRRAKHPAEFLKGFRGYLHADGYNGYHNLPEGIIV</sequence>
<evidence type="ECO:0000259" key="1">
    <source>
        <dbReference type="Pfam" id="PF03050"/>
    </source>
</evidence>
<dbReference type="AlphaFoldDB" id="A0A7H1VJP5"/>
<proteinExistence type="predicted"/>
<accession>A0A7H1VJP5</accession>
<dbReference type="Pfam" id="PF03050">
    <property type="entry name" value="DDE_Tnp_IS66"/>
    <property type="match status" value="1"/>
</dbReference>
<evidence type="ECO:0000313" key="3">
    <source>
        <dbReference type="Proteomes" id="UP000306409"/>
    </source>
</evidence>
<dbReference type="EMBL" id="CP061336">
    <property type="protein sequence ID" value="QNU65607.1"/>
    <property type="molecule type" value="Genomic_DNA"/>
</dbReference>
<protein>
    <submittedName>
        <fullName evidence="2">Transposase</fullName>
    </submittedName>
</protein>
<keyword evidence="3" id="KW-1185">Reference proteome</keyword>
<reference evidence="2 3" key="1">
    <citation type="submission" date="2020-09" db="EMBL/GenBank/DDBJ databases">
        <title>Characterization and genome sequencing of Ruminiclostridium sp. nov. MA18.</title>
        <authorList>
            <person name="Rettenmaier R."/>
            <person name="Kowollik M.-L."/>
            <person name="Liebl W."/>
            <person name="Zverlov V."/>
        </authorList>
    </citation>
    <scope>NUCLEOTIDE SEQUENCE [LARGE SCALE GENOMIC DNA]</scope>
    <source>
        <strain evidence="2 3">MA18</strain>
    </source>
</reference>
<dbReference type="InterPro" id="IPR004291">
    <property type="entry name" value="Transposase_IS66_central"/>
</dbReference>
<feature type="domain" description="Transposase IS66 central" evidence="1">
    <location>
        <begin position="2"/>
        <end position="49"/>
    </location>
</feature>
<dbReference type="InterPro" id="IPR052344">
    <property type="entry name" value="Transposase-related"/>
</dbReference>
<name>A0A7H1VJP5_9FIRM</name>
<dbReference type="PANTHER" id="PTHR33678:SF1">
    <property type="entry name" value="BLL1576 PROTEIN"/>
    <property type="match status" value="1"/>
</dbReference>
<dbReference type="Proteomes" id="UP000306409">
    <property type="component" value="Chromosome"/>
</dbReference>
<gene>
    <name evidence="2" type="ORF">EHE19_011795</name>
</gene>
<dbReference type="KEGG" id="rher:EHE19_011795"/>
<dbReference type="PANTHER" id="PTHR33678">
    <property type="entry name" value="BLL1576 PROTEIN"/>
    <property type="match status" value="1"/>
</dbReference>